<sequence>MQPINDNIFSKNSEPLEYSGVLPAEVFQDIFYFISVEECAKVKLVSKLFIGFSTPALQQVAGLQAEINGLRNREKVYWIVNAIFFVWIVVLTFYVLRNCSPKEPSKNPTGEL</sequence>
<evidence type="ECO:0008006" key="4">
    <source>
        <dbReference type="Google" id="ProtNLM"/>
    </source>
</evidence>
<organism evidence="2 3">
    <name type="scientific">Ditylenchus destructor</name>
    <dbReference type="NCBI Taxonomy" id="166010"/>
    <lineage>
        <taxon>Eukaryota</taxon>
        <taxon>Metazoa</taxon>
        <taxon>Ecdysozoa</taxon>
        <taxon>Nematoda</taxon>
        <taxon>Chromadorea</taxon>
        <taxon>Rhabditida</taxon>
        <taxon>Tylenchina</taxon>
        <taxon>Tylenchomorpha</taxon>
        <taxon>Sphaerularioidea</taxon>
        <taxon>Anguinidae</taxon>
        <taxon>Anguininae</taxon>
        <taxon>Ditylenchus</taxon>
    </lineage>
</organism>
<dbReference type="EMBL" id="JAKKPZ010000369">
    <property type="protein sequence ID" value="KAI1695831.1"/>
    <property type="molecule type" value="Genomic_DNA"/>
</dbReference>
<keyword evidence="3" id="KW-1185">Reference proteome</keyword>
<reference evidence="2" key="1">
    <citation type="submission" date="2022-01" db="EMBL/GenBank/DDBJ databases">
        <title>Genome Sequence Resource for Two Populations of Ditylenchus destructor, the Migratory Endoparasitic Phytonematode.</title>
        <authorList>
            <person name="Zhang H."/>
            <person name="Lin R."/>
            <person name="Xie B."/>
        </authorList>
    </citation>
    <scope>NUCLEOTIDE SEQUENCE</scope>
    <source>
        <strain evidence="2">BazhouSP</strain>
    </source>
</reference>
<proteinExistence type="predicted"/>
<evidence type="ECO:0000313" key="3">
    <source>
        <dbReference type="Proteomes" id="UP001201812"/>
    </source>
</evidence>
<dbReference type="Proteomes" id="UP001201812">
    <property type="component" value="Unassembled WGS sequence"/>
</dbReference>
<dbReference type="AlphaFoldDB" id="A0AAD4QXG4"/>
<feature type="transmembrane region" description="Helical" evidence="1">
    <location>
        <begin position="76"/>
        <end position="96"/>
    </location>
</feature>
<keyword evidence="1" id="KW-0812">Transmembrane</keyword>
<name>A0AAD4QXG4_9BILA</name>
<gene>
    <name evidence="2" type="ORF">DdX_19367</name>
</gene>
<keyword evidence="1" id="KW-1133">Transmembrane helix</keyword>
<keyword evidence="1" id="KW-0472">Membrane</keyword>
<accession>A0AAD4QXG4</accession>
<evidence type="ECO:0000256" key="1">
    <source>
        <dbReference type="SAM" id="Phobius"/>
    </source>
</evidence>
<protein>
    <recommendedName>
        <fullName evidence="4">F-box domain-containing protein</fullName>
    </recommendedName>
</protein>
<comment type="caution">
    <text evidence="2">The sequence shown here is derived from an EMBL/GenBank/DDBJ whole genome shotgun (WGS) entry which is preliminary data.</text>
</comment>
<evidence type="ECO:0000313" key="2">
    <source>
        <dbReference type="EMBL" id="KAI1695831.1"/>
    </source>
</evidence>